<feature type="compositionally biased region" description="Low complexity" evidence="1">
    <location>
        <begin position="45"/>
        <end position="56"/>
    </location>
</feature>
<evidence type="ECO:0000256" key="1">
    <source>
        <dbReference type="SAM" id="MobiDB-lite"/>
    </source>
</evidence>
<comment type="caution">
    <text evidence="3">The sequence shown here is derived from an EMBL/GenBank/DDBJ whole genome shotgun (WGS) entry which is preliminary data.</text>
</comment>
<feature type="domain" description="MIF4G" evidence="2">
    <location>
        <begin position="250"/>
        <end position="469"/>
    </location>
</feature>
<dbReference type="SMART" id="SM00543">
    <property type="entry name" value="MIF4G"/>
    <property type="match status" value="1"/>
</dbReference>
<evidence type="ECO:0000313" key="4">
    <source>
        <dbReference type="Proteomes" id="UP000694044"/>
    </source>
</evidence>
<evidence type="ECO:0000259" key="2">
    <source>
        <dbReference type="SMART" id="SM00543"/>
    </source>
</evidence>
<dbReference type="InterPro" id="IPR003890">
    <property type="entry name" value="MIF4G-like_typ-3"/>
</dbReference>
<accession>A0A8T1VGV1</accession>
<name>A0A8T1VGV1_9STRA</name>
<dbReference type="Pfam" id="PF02854">
    <property type="entry name" value="MIF4G"/>
    <property type="match status" value="1"/>
</dbReference>
<gene>
    <name evidence="3" type="ORF">PHYPSEUDO_008544</name>
</gene>
<sequence>MSKLNPNAGEWVPTFSAASPAKSPSAASPVKEKAPSSGDQTPVKTSEAGETTAASAVPANSKTALERAAELGHDVALDENGEAISYEGYSPLHDRFIYSKEYLLAFQPLGDRVLKGIPDVVRNPTPPKKIGGKMKGRLVYSVAELLQFQPLFEMMPEDFTWADTIGADAVMGENKGKKGKKDKNRQLRGNVMSYDASLVCYFNPTEYAAAMNMGLYTGPPAEETANGSDGNNKAPVIEPVNPVEEAIIAKRRIATLLDDVKPDTVGTIVESFMGITISCTHTLQEIIGLLFDHAIANPNLSDSYAKLCTGMSERTPEFKDGAKTINFRRILLTKCYESLIEEPDSQPLHLTSKKNGSNGAAQHSWRRKCMLQNVGFVGELFRRQLLTENIMHVCVAMMLDDEVKPQAEIIEAACGLLNLVGDLLDGSSPASRRTMDEYFAVLVRIQENCQLPDRVKKLMTALKTSRAGGWIKNRPNSSSASSTPVASPAKPTDSESNGTATSPVKAVSTTAPPVTGGESPADIQAGDSVTAPRDD</sequence>
<dbReference type="OrthoDB" id="514777at2759"/>
<feature type="compositionally biased region" description="Low complexity" evidence="1">
    <location>
        <begin position="16"/>
        <end position="29"/>
    </location>
</feature>
<feature type="region of interest" description="Disordered" evidence="1">
    <location>
        <begin position="469"/>
        <end position="535"/>
    </location>
</feature>
<proteinExistence type="predicted"/>
<dbReference type="EMBL" id="JAGDFM010000347">
    <property type="protein sequence ID" value="KAG7379470.1"/>
    <property type="molecule type" value="Genomic_DNA"/>
</dbReference>
<feature type="compositionally biased region" description="Low complexity" evidence="1">
    <location>
        <begin position="475"/>
        <end position="489"/>
    </location>
</feature>
<evidence type="ECO:0000313" key="3">
    <source>
        <dbReference type="EMBL" id="KAG7379470.1"/>
    </source>
</evidence>
<dbReference type="Proteomes" id="UP000694044">
    <property type="component" value="Unassembled WGS sequence"/>
</dbReference>
<protein>
    <recommendedName>
        <fullName evidence="2">MIF4G domain-containing protein</fullName>
    </recommendedName>
</protein>
<dbReference type="AlphaFoldDB" id="A0A8T1VGV1"/>
<keyword evidence="4" id="KW-1185">Reference proteome</keyword>
<dbReference type="PANTHER" id="PTHR23253">
    <property type="entry name" value="EUKARYOTIC TRANSLATION INITIATION FACTOR 4 GAMMA"/>
    <property type="match status" value="1"/>
</dbReference>
<feature type="compositionally biased region" description="Polar residues" evidence="1">
    <location>
        <begin position="494"/>
        <end position="512"/>
    </location>
</feature>
<dbReference type="GO" id="GO:0003723">
    <property type="term" value="F:RNA binding"/>
    <property type="evidence" value="ECO:0007669"/>
    <property type="project" value="InterPro"/>
</dbReference>
<feature type="region of interest" description="Disordered" evidence="1">
    <location>
        <begin position="1"/>
        <end position="59"/>
    </location>
</feature>
<reference evidence="3" key="1">
    <citation type="submission" date="2021-02" db="EMBL/GenBank/DDBJ databases">
        <authorList>
            <person name="Palmer J.M."/>
        </authorList>
    </citation>
    <scope>NUCLEOTIDE SEQUENCE</scope>
    <source>
        <strain evidence="3">SCRP734</strain>
    </source>
</reference>
<organism evidence="3 4">
    <name type="scientific">Phytophthora pseudosyringae</name>
    <dbReference type="NCBI Taxonomy" id="221518"/>
    <lineage>
        <taxon>Eukaryota</taxon>
        <taxon>Sar</taxon>
        <taxon>Stramenopiles</taxon>
        <taxon>Oomycota</taxon>
        <taxon>Peronosporomycetes</taxon>
        <taxon>Peronosporales</taxon>
        <taxon>Peronosporaceae</taxon>
        <taxon>Phytophthora</taxon>
    </lineage>
</organism>